<sequence>MNQSNERKFDDRYDEMEQAVKDNDKTITLVHPHNSQDKKSHSQRGKEDDSDRFFEDRNLGKILVDQGKLDAHDVERILDWQEKKSLFFGDAARHLKLVSEEDIKFALALQFGYPTAHPSQGVFSNELVAAYDPFGKQAEIFRTIRTQLTMTLADEQKVLTVVSPSEHEGRSYVAANLAVTFAQMSKQTLLIDANLRKPRQNKIFGSTARLGLSSMLSGRIKQEELSLMSEAVPFFTHLTVLGAGAVPPNPVELFSNGRFQSILDEVKKFFDIIIIDSPAGSYRADVQMLCSCAQNALIVARQDHTKFNDLKDLSQMLTSMKVNVVGSIMNKF</sequence>
<dbReference type="InterPro" id="IPR033756">
    <property type="entry name" value="YlxH/NBP35"/>
</dbReference>
<reference evidence="4" key="1">
    <citation type="submission" date="2018-06" db="EMBL/GenBank/DDBJ databases">
        <authorList>
            <person name="Zhirakovskaya E."/>
        </authorList>
    </citation>
    <scope>NUCLEOTIDE SEQUENCE</scope>
</reference>
<evidence type="ECO:0008006" key="5">
    <source>
        <dbReference type="Google" id="ProtNLM"/>
    </source>
</evidence>
<dbReference type="InterPro" id="IPR037257">
    <property type="entry name" value="T2SS_E_N_sf"/>
</dbReference>
<dbReference type="InterPro" id="IPR050445">
    <property type="entry name" value="Bact_polysacc_biosynth/exp"/>
</dbReference>
<dbReference type="NCBIfam" id="TIGR01007">
    <property type="entry name" value="eps_fam"/>
    <property type="match status" value="1"/>
</dbReference>
<evidence type="ECO:0000256" key="2">
    <source>
        <dbReference type="ARBA" id="ARBA00022840"/>
    </source>
</evidence>
<feature type="region of interest" description="Disordered" evidence="3">
    <location>
        <begin position="1"/>
        <end position="51"/>
    </location>
</feature>
<feature type="compositionally biased region" description="Basic and acidic residues" evidence="3">
    <location>
        <begin position="34"/>
        <end position="51"/>
    </location>
</feature>
<evidence type="ECO:0000256" key="1">
    <source>
        <dbReference type="ARBA" id="ARBA00022741"/>
    </source>
</evidence>
<protein>
    <recommendedName>
        <fullName evidence="5">Non-specific protein-tyrosine kinase</fullName>
    </recommendedName>
</protein>
<dbReference type="GO" id="GO:0005886">
    <property type="term" value="C:plasma membrane"/>
    <property type="evidence" value="ECO:0007669"/>
    <property type="project" value="TreeGrafter"/>
</dbReference>
<feature type="compositionally biased region" description="Basic and acidic residues" evidence="3">
    <location>
        <begin position="1"/>
        <end position="11"/>
    </location>
</feature>
<gene>
    <name evidence="4" type="ORF">MNBD_GAMMA16-1169</name>
</gene>
<dbReference type="AlphaFoldDB" id="A0A3B0ZHT4"/>
<dbReference type="EMBL" id="UOFO01000149">
    <property type="protein sequence ID" value="VAW88630.1"/>
    <property type="molecule type" value="Genomic_DNA"/>
</dbReference>
<dbReference type="GO" id="GO:0004713">
    <property type="term" value="F:protein tyrosine kinase activity"/>
    <property type="evidence" value="ECO:0007669"/>
    <property type="project" value="TreeGrafter"/>
</dbReference>
<dbReference type="PANTHER" id="PTHR32309">
    <property type="entry name" value="TYROSINE-PROTEIN KINASE"/>
    <property type="match status" value="1"/>
</dbReference>
<keyword evidence="2" id="KW-0067">ATP-binding</keyword>
<name>A0A3B0ZHT4_9ZZZZ</name>
<dbReference type="SUPFAM" id="SSF52540">
    <property type="entry name" value="P-loop containing nucleoside triphosphate hydrolases"/>
    <property type="match status" value="1"/>
</dbReference>
<proteinExistence type="predicted"/>
<accession>A0A3B0ZHT4</accession>
<dbReference type="Pfam" id="PF10609">
    <property type="entry name" value="ParA"/>
    <property type="match status" value="1"/>
</dbReference>
<dbReference type="InterPro" id="IPR005702">
    <property type="entry name" value="Wzc-like_C"/>
</dbReference>
<evidence type="ECO:0000313" key="4">
    <source>
        <dbReference type="EMBL" id="VAW88630.1"/>
    </source>
</evidence>
<dbReference type="SUPFAM" id="SSF160246">
    <property type="entry name" value="EspE N-terminal domain-like"/>
    <property type="match status" value="1"/>
</dbReference>
<keyword evidence="1" id="KW-0547">Nucleotide-binding</keyword>
<organism evidence="4">
    <name type="scientific">hydrothermal vent metagenome</name>
    <dbReference type="NCBI Taxonomy" id="652676"/>
    <lineage>
        <taxon>unclassified sequences</taxon>
        <taxon>metagenomes</taxon>
        <taxon>ecological metagenomes</taxon>
    </lineage>
</organism>
<dbReference type="InterPro" id="IPR027417">
    <property type="entry name" value="P-loop_NTPase"/>
</dbReference>
<dbReference type="PANTHER" id="PTHR32309:SF13">
    <property type="entry name" value="FERRIC ENTEROBACTIN TRANSPORT PROTEIN FEPE"/>
    <property type="match status" value="1"/>
</dbReference>
<dbReference type="GO" id="GO:0005524">
    <property type="term" value="F:ATP binding"/>
    <property type="evidence" value="ECO:0007669"/>
    <property type="project" value="UniProtKB-KW"/>
</dbReference>
<dbReference type="Gene3D" id="3.40.50.300">
    <property type="entry name" value="P-loop containing nucleotide triphosphate hydrolases"/>
    <property type="match status" value="1"/>
</dbReference>
<evidence type="ECO:0000256" key="3">
    <source>
        <dbReference type="SAM" id="MobiDB-lite"/>
    </source>
</evidence>
<dbReference type="CDD" id="cd05387">
    <property type="entry name" value="BY-kinase"/>
    <property type="match status" value="1"/>
</dbReference>